<evidence type="ECO:0000313" key="3">
    <source>
        <dbReference type="Proteomes" id="UP001147148"/>
    </source>
</evidence>
<keyword evidence="3" id="KW-1185">Reference proteome</keyword>
<dbReference type="RefSeq" id="WP_275471845.1">
    <property type="nucleotide sequence ID" value="NZ_JAPDSH010000006.1"/>
</dbReference>
<proteinExistence type="predicted"/>
<feature type="domain" description="Phage head morphogenesis" evidence="1">
    <location>
        <begin position="148"/>
        <end position="265"/>
    </location>
</feature>
<sequence length="276" mass="31879">MKFQPHIVESVLKVGLEEDEELLKILEKMAPDLAKLILKYIKEMQEGIEIALTTDNAEFIVIAEYIFLNFETVPTADELGLLFSTRQFIDEIDKTFSIIKKVAEKDMAKKLAKLQNVAYQELGGKVSDKLDKWFKDLPDLMNTTTENAVADMVKKTFEKGHGISWLKARLHELPEFSYYRSRVTSITETLRIYSSCSYTSFLNNEEVEGLRWRHTTGIDEPRTSHEMLDGTVISKGELFDVEGEYALYPHDPELSAKQTIHCHCWIEPMLKKEYIQ</sequence>
<reference evidence="2" key="1">
    <citation type="submission" date="2022-10" db="EMBL/GenBank/DDBJ databases">
        <title>Vagococcus sp. isolated from poultry meat.</title>
        <authorList>
            <person name="Johansson P."/>
            <person name="Bjorkroth J."/>
        </authorList>
    </citation>
    <scope>NUCLEOTIDE SEQUENCE</scope>
    <source>
        <strain evidence="2">PNs007</strain>
    </source>
</reference>
<dbReference type="EMBL" id="JAPDSH010000006">
    <property type="protein sequence ID" value="MDF0480259.1"/>
    <property type="molecule type" value="Genomic_DNA"/>
</dbReference>
<evidence type="ECO:0000313" key="2">
    <source>
        <dbReference type="EMBL" id="MDF0480259.1"/>
    </source>
</evidence>
<comment type="caution">
    <text evidence="2">The sequence shown here is derived from an EMBL/GenBank/DDBJ whole genome shotgun (WGS) entry which is preliminary data.</text>
</comment>
<accession>A0ABT5X2W9</accession>
<dbReference type="Proteomes" id="UP001147148">
    <property type="component" value="Unassembled WGS sequence"/>
</dbReference>
<organism evidence="2 3">
    <name type="scientific">Vagococcus proximus</name>
    <dbReference type="NCBI Taxonomy" id="2991417"/>
    <lineage>
        <taxon>Bacteria</taxon>
        <taxon>Bacillati</taxon>
        <taxon>Bacillota</taxon>
        <taxon>Bacilli</taxon>
        <taxon>Lactobacillales</taxon>
        <taxon>Enterococcaceae</taxon>
        <taxon>Vagococcus</taxon>
    </lineage>
</organism>
<protein>
    <submittedName>
        <fullName evidence="2">Phage minor head protein</fullName>
    </submittedName>
</protein>
<evidence type="ECO:0000259" key="1">
    <source>
        <dbReference type="Pfam" id="PF04233"/>
    </source>
</evidence>
<name>A0ABT5X2W9_9ENTE</name>
<gene>
    <name evidence="2" type="ORF">OL233_08180</name>
</gene>
<dbReference type="InterPro" id="IPR006528">
    <property type="entry name" value="Phage_head_morphogenesis_dom"/>
</dbReference>
<dbReference type="Pfam" id="PF04233">
    <property type="entry name" value="Phage_Mu_F"/>
    <property type="match status" value="1"/>
</dbReference>